<feature type="compositionally biased region" description="Basic and acidic residues" evidence="1">
    <location>
        <begin position="24"/>
        <end position="45"/>
    </location>
</feature>
<evidence type="ECO:0000256" key="1">
    <source>
        <dbReference type="SAM" id="MobiDB-lite"/>
    </source>
</evidence>
<dbReference type="AlphaFoldDB" id="A0A9N9XSS5"/>
<reference evidence="2" key="1">
    <citation type="submission" date="2021-10" db="EMBL/GenBank/DDBJ databases">
        <authorList>
            <person name="Piombo E."/>
        </authorList>
    </citation>
    <scope>NUCLEOTIDE SEQUENCE</scope>
</reference>
<feature type="region of interest" description="Disordered" evidence="1">
    <location>
        <begin position="24"/>
        <end position="60"/>
    </location>
</feature>
<dbReference type="Proteomes" id="UP000754883">
    <property type="component" value="Unassembled WGS sequence"/>
</dbReference>
<evidence type="ECO:0000313" key="3">
    <source>
        <dbReference type="Proteomes" id="UP000754883"/>
    </source>
</evidence>
<proteinExistence type="predicted"/>
<sequence>MTHETSALTRGFEVVAEVCCKPQTNDRREERRLSTSTGWEHRATSEQKVAGTVGTSEGGK</sequence>
<gene>
    <name evidence="2" type="ORF">CBYS24578_00000383</name>
</gene>
<keyword evidence="3" id="KW-1185">Reference proteome</keyword>
<dbReference type="OrthoDB" id="5135975at2759"/>
<accession>A0A9N9XSS5</accession>
<evidence type="ECO:0000313" key="2">
    <source>
        <dbReference type="EMBL" id="CAG9971326.1"/>
    </source>
</evidence>
<protein>
    <submittedName>
        <fullName evidence="2">Uncharacterized protein</fullName>
    </submittedName>
</protein>
<organism evidence="2 3">
    <name type="scientific">Clonostachys byssicola</name>
    <dbReference type="NCBI Taxonomy" id="160290"/>
    <lineage>
        <taxon>Eukaryota</taxon>
        <taxon>Fungi</taxon>
        <taxon>Dikarya</taxon>
        <taxon>Ascomycota</taxon>
        <taxon>Pezizomycotina</taxon>
        <taxon>Sordariomycetes</taxon>
        <taxon>Hypocreomycetidae</taxon>
        <taxon>Hypocreales</taxon>
        <taxon>Bionectriaceae</taxon>
        <taxon>Clonostachys</taxon>
    </lineage>
</organism>
<dbReference type="EMBL" id="CABFNO020001240">
    <property type="protein sequence ID" value="CAG9971326.1"/>
    <property type="molecule type" value="Genomic_DNA"/>
</dbReference>
<name>A0A9N9XSS5_9HYPO</name>
<comment type="caution">
    <text evidence="2">The sequence shown here is derived from an EMBL/GenBank/DDBJ whole genome shotgun (WGS) entry which is preliminary data.</text>
</comment>